<organism evidence="6 7">
    <name type="scientific">Algisphaera agarilytica</name>
    <dbReference type="NCBI Taxonomy" id="1385975"/>
    <lineage>
        <taxon>Bacteria</taxon>
        <taxon>Pseudomonadati</taxon>
        <taxon>Planctomycetota</taxon>
        <taxon>Phycisphaerae</taxon>
        <taxon>Phycisphaerales</taxon>
        <taxon>Phycisphaeraceae</taxon>
        <taxon>Algisphaera</taxon>
    </lineage>
</organism>
<evidence type="ECO:0000256" key="5">
    <source>
        <dbReference type="RuleBase" id="RU004516"/>
    </source>
</evidence>
<gene>
    <name evidence="6" type="ORF">HNQ40_000594</name>
</gene>
<keyword evidence="6" id="KW-0032">Aminotransferase</keyword>
<dbReference type="FunFam" id="3.20.10.10:FF:000002">
    <property type="entry name" value="D-alanine aminotransferase"/>
    <property type="match status" value="1"/>
</dbReference>
<dbReference type="SUPFAM" id="SSF56752">
    <property type="entry name" value="D-aminoacid aminotransferase-like PLP-dependent enzymes"/>
    <property type="match status" value="1"/>
</dbReference>
<dbReference type="InterPro" id="IPR018300">
    <property type="entry name" value="Aminotrans_IV_CS"/>
</dbReference>
<dbReference type="AlphaFoldDB" id="A0A7X0H480"/>
<dbReference type="InterPro" id="IPR050571">
    <property type="entry name" value="Class-IV_PLP-Dep_Aminotrnsfr"/>
</dbReference>
<reference evidence="6 7" key="1">
    <citation type="submission" date="2020-08" db="EMBL/GenBank/DDBJ databases">
        <title>Genomic Encyclopedia of Type Strains, Phase IV (KMG-IV): sequencing the most valuable type-strain genomes for metagenomic binning, comparative biology and taxonomic classification.</title>
        <authorList>
            <person name="Goeker M."/>
        </authorList>
    </citation>
    <scope>NUCLEOTIDE SEQUENCE [LARGE SCALE GENOMIC DNA]</scope>
    <source>
        <strain evidence="6 7">DSM 103725</strain>
    </source>
</reference>
<dbReference type="Gene3D" id="3.20.10.10">
    <property type="entry name" value="D-amino Acid Aminotransferase, subunit A, domain 2"/>
    <property type="match status" value="1"/>
</dbReference>
<comment type="cofactor">
    <cofactor evidence="1 5">
        <name>pyridoxal 5'-phosphate</name>
        <dbReference type="ChEBI" id="CHEBI:597326"/>
    </cofactor>
</comment>
<dbReference type="GO" id="GO:0005829">
    <property type="term" value="C:cytosol"/>
    <property type="evidence" value="ECO:0007669"/>
    <property type="project" value="TreeGrafter"/>
</dbReference>
<dbReference type="InterPro" id="IPR043132">
    <property type="entry name" value="BCAT-like_C"/>
</dbReference>
<name>A0A7X0H480_9BACT</name>
<dbReference type="EMBL" id="JACHGY010000001">
    <property type="protein sequence ID" value="MBB6428788.1"/>
    <property type="molecule type" value="Genomic_DNA"/>
</dbReference>
<evidence type="ECO:0000256" key="3">
    <source>
        <dbReference type="ARBA" id="ARBA00022898"/>
    </source>
</evidence>
<dbReference type="Proteomes" id="UP000541810">
    <property type="component" value="Unassembled WGS sequence"/>
</dbReference>
<sequence>MAVTAPIVYHDFEFVLESKAHFDVQDRGVLFADGVYEVVRFDRGKAFAMQAHVDRLARSMAGIGLEGVSATPFAELSYELLERNQLSDAKVYWQVTRGPAARDFVVSESTEPTVTLIAYPTQPIDLDAPLAVGAGHIVEDCRWTRCWIKSLMLMPASLAKTEAVKAGAAEAIFERAKPGTDEKHITEGASTNVFIVREGQLCTHPDDGWVLGGITRQTLLDLAKHLGLPIREDAAFTREQLLAANEAFVCSTTQLTAITSVGDAVIADGTPGPTTQRLHEAYRALLLQGG</sequence>
<dbReference type="Gene3D" id="3.30.470.10">
    <property type="match status" value="1"/>
</dbReference>
<dbReference type="InterPro" id="IPR036038">
    <property type="entry name" value="Aminotransferase-like"/>
</dbReference>
<dbReference type="InterPro" id="IPR001544">
    <property type="entry name" value="Aminotrans_IV"/>
</dbReference>
<dbReference type="GO" id="GO:0046394">
    <property type="term" value="P:carboxylic acid biosynthetic process"/>
    <property type="evidence" value="ECO:0007669"/>
    <property type="project" value="UniProtKB-ARBA"/>
</dbReference>
<comment type="similarity">
    <text evidence="2 4">Belongs to the class-IV pyridoxal-phosphate-dependent aminotransferase family.</text>
</comment>
<evidence type="ECO:0000256" key="4">
    <source>
        <dbReference type="RuleBase" id="RU004106"/>
    </source>
</evidence>
<proteinExistence type="inferred from homology"/>
<dbReference type="GO" id="GO:0047810">
    <property type="term" value="F:D-alanine-2-oxoglutarate aminotransferase activity"/>
    <property type="evidence" value="ECO:0007669"/>
    <property type="project" value="UniProtKB-EC"/>
</dbReference>
<protein>
    <submittedName>
        <fullName evidence="6">D-alanine transaminase</fullName>
        <ecNumber evidence="6">2.6.1.21</ecNumber>
    </submittedName>
</protein>
<keyword evidence="3 5" id="KW-0663">Pyridoxal phosphate</keyword>
<comment type="caution">
    <text evidence="6">The sequence shown here is derived from an EMBL/GenBank/DDBJ whole genome shotgun (WGS) entry which is preliminary data.</text>
</comment>
<evidence type="ECO:0000313" key="6">
    <source>
        <dbReference type="EMBL" id="MBB6428788.1"/>
    </source>
</evidence>
<evidence type="ECO:0000256" key="1">
    <source>
        <dbReference type="ARBA" id="ARBA00001933"/>
    </source>
</evidence>
<evidence type="ECO:0000313" key="7">
    <source>
        <dbReference type="Proteomes" id="UP000541810"/>
    </source>
</evidence>
<keyword evidence="6" id="KW-0808">Transferase</keyword>
<dbReference type="Pfam" id="PF01063">
    <property type="entry name" value="Aminotran_4"/>
    <property type="match status" value="1"/>
</dbReference>
<evidence type="ECO:0000256" key="2">
    <source>
        <dbReference type="ARBA" id="ARBA00009320"/>
    </source>
</evidence>
<dbReference type="RefSeq" id="WP_184676238.1">
    <property type="nucleotide sequence ID" value="NZ_JACHGY010000001.1"/>
</dbReference>
<dbReference type="PANTHER" id="PTHR42743">
    <property type="entry name" value="AMINO-ACID AMINOTRANSFERASE"/>
    <property type="match status" value="1"/>
</dbReference>
<accession>A0A7X0H480</accession>
<keyword evidence="7" id="KW-1185">Reference proteome</keyword>
<dbReference type="InterPro" id="IPR043131">
    <property type="entry name" value="BCAT-like_N"/>
</dbReference>
<dbReference type="GO" id="GO:0008652">
    <property type="term" value="P:amino acid biosynthetic process"/>
    <property type="evidence" value="ECO:0007669"/>
    <property type="project" value="UniProtKB-ARBA"/>
</dbReference>
<dbReference type="EC" id="2.6.1.21" evidence="6"/>
<dbReference type="PROSITE" id="PS00770">
    <property type="entry name" value="AA_TRANSFER_CLASS_4"/>
    <property type="match status" value="1"/>
</dbReference>
<dbReference type="PANTHER" id="PTHR42743:SF10">
    <property type="entry name" value="D-ALANINE AMINOTRANSFERASE"/>
    <property type="match status" value="1"/>
</dbReference>